<organism evidence="1 2">
    <name type="scientific">Rhizophagus clarus</name>
    <dbReference type="NCBI Taxonomy" id="94130"/>
    <lineage>
        <taxon>Eukaryota</taxon>
        <taxon>Fungi</taxon>
        <taxon>Fungi incertae sedis</taxon>
        <taxon>Mucoromycota</taxon>
        <taxon>Glomeromycotina</taxon>
        <taxon>Glomeromycetes</taxon>
        <taxon>Glomerales</taxon>
        <taxon>Glomeraceae</taxon>
        <taxon>Rhizophagus</taxon>
    </lineage>
</organism>
<sequence>MTPVNRFDSTYNDRVPYLDQRDTISKLMNLCDATLLPNNKSCAEYILEIMARIILCFVNNHEDLKPHESGFYDVKISEYSSDSIQFRKFRDCC</sequence>
<gene>
    <name evidence="1" type="ORF">RCL2_002502800</name>
</gene>
<dbReference type="EMBL" id="BLAL01000271">
    <property type="protein sequence ID" value="GES98481.1"/>
    <property type="molecule type" value="Genomic_DNA"/>
</dbReference>
<protein>
    <submittedName>
        <fullName evidence="1">Uncharacterized protein</fullName>
    </submittedName>
</protein>
<dbReference type="Proteomes" id="UP000615446">
    <property type="component" value="Unassembled WGS sequence"/>
</dbReference>
<name>A0A8H3R065_9GLOM</name>
<reference evidence="1" key="1">
    <citation type="submission" date="2019-10" db="EMBL/GenBank/DDBJ databases">
        <title>Conservation and host-specific expression of non-tandemly repeated heterogenous ribosome RNA gene in arbuscular mycorrhizal fungi.</title>
        <authorList>
            <person name="Maeda T."/>
            <person name="Kobayashi Y."/>
            <person name="Nakagawa T."/>
            <person name="Ezawa T."/>
            <person name="Yamaguchi K."/>
            <person name="Bino T."/>
            <person name="Nishimoto Y."/>
            <person name="Shigenobu S."/>
            <person name="Kawaguchi M."/>
        </authorList>
    </citation>
    <scope>NUCLEOTIDE SEQUENCE</scope>
    <source>
        <strain evidence="1">HR1</strain>
    </source>
</reference>
<accession>A0A8H3R065</accession>
<dbReference type="AlphaFoldDB" id="A0A8H3R065"/>
<evidence type="ECO:0000313" key="2">
    <source>
        <dbReference type="Proteomes" id="UP000615446"/>
    </source>
</evidence>
<proteinExistence type="predicted"/>
<evidence type="ECO:0000313" key="1">
    <source>
        <dbReference type="EMBL" id="GES98481.1"/>
    </source>
</evidence>
<comment type="caution">
    <text evidence="1">The sequence shown here is derived from an EMBL/GenBank/DDBJ whole genome shotgun (WGS) entry which is preliminary data.</text>
</comment>